<feature type="domain" description="Allantoicase" evidence="5">
    <location>
        <begin position="28"/>
        <end position="177"/>
    </location>
</feature>
<dbReference type="PANTHER" id="PTHR12045:SF3">
    <property type="entry name" value="INACTIVE ALLANTOICASE-RELATED"/>
    <property type="match status" value="1"/>
</dbReference>
<evidence type="ECO:0000256" key="3">
    <source>
        <dbReference type="ARBA" id="ARBA00022801"/>
    </source>
</evidence>
<dbReference type="UniPathway" id="UPA00395">
    <property type="reaction ID" value="UER00654"/>
</dbReference>
<dbReference type="Gene3D" id="2.60.120.260">
    <property type="entry name" value="Galactose-binding domain-like"/>
    <property type="match status" value="2"/>
</dbReference>
<gene>
    <name evidence="4 6" type="primary">alc</name>
    <name evidence="6" type="ORF">EPD60_00410</name>
</gene>
<evidence type="ECO:0000259" key="5">
    <source>
        <dbReference type="Pfam" id="PF03561"/>
    </source>
</evidence>
<dbReference type="OrthoDB" id="2078334at2"/>
<proteinExistence type="inferred from homology"/>
<dbReference type="Pfam" id="PF03561">
    <property type="entry name" value="Allantoicase"/>
    <property type="match status" value="2"/>
</dbReference>
<name>A0A4R1BPP9_9BACT</name>
<comment type="similarity">
    <text evidence="1 4">Belongs to the allantoicase family.</text>
</comment>
<dbReference type="GO" id="GO:0000256">
    <property type="term" value="P:allantoin catabolic process"/>
    <property type="evidence" value="ECO:0007669"/>
    <property type="project" value="UniProtKB-UniRule"/>
</dbReference>
<organism evidence="6 7">
    <name type="scientific">Flaviaesturariibacter flavus</name>
    <dbReference type="NCBI Taxonomy" id="2502780"/>
    <lineage>
        <taxon>Bacteria</taxon>
        <taxon>Pseudomonadati</taxon>
        <taxon>Bacteroidota</taxon>
        <taxon>Chitinophagia</taxon>
        <taxon>Chitinophagales</taxon>
        <taxon>Chitinophagaceae</taxon>
        <taxon>Flaviaestuariibacter</taxon>
    </lineage>
</organism>
<dbReference type="InterPro" id="IPR005164">
    <property type="entry name" value="Allantoicase"/>
</dbReference>
<evidence type="ECO:0000256" key="2">
    <source>
        <dbReference type="ARBA" id="ARBA00022631"/>
    </source>
</evidence>
<keyword evidence="2 4" id="KW-0659">Purine metabolism</keyword>
<feature type="domain" description="Allantoicase" evidence="5">
    <location>
        <begin position="198"/>
        <end position="339"/>
    </location>
</feature>
<dbReference type="AlphaFoldDB" id="A0A4R1BPP9"/>
<dbReference type="InterPro" id="IPR008979">
    <property type="entry name" value="Galactose-bd-like_sf"/>
</dbReference>
<protein>
    <recommendedName>
        <fullName evidence="4">Probable allantoicase</fullName>
        <ecNumber evidence="4">3.5.3.4</ecNumber>
    </recommendedName>
    <alternativeName>
        <fullName evidence="4">Allantoate amidinohydrolase</fullName>
    </alternativeName>
</protein>
<dbReference type="Proteomes" id="UP000295334">
    <property type="component" value="Unassembled WGS sequence"/>
</dbReference>
<dbReference type="EMBL" id="SJZI01000001">
    <property type="protein sequence ID" value="TCJ19619.1"/>
    <property type="molecule type" value="Genomic_DNA"/>
</dbReference>
<keyword evidence="3 4" id="KW-0378">Hydrolase</keyword>
<accession>A0A4R1BPP9</accession>
<evidence type="ECO:0000313" key="6">
    <source>
        <dbReference type="EMBL" id="TCJ19619.1"/>
    </source>
</evidence>
<dbReference type="PIRSF" id="PIRSF016516">
    <property type="entry name" value="Allantoicase"/>
    <property type="match status" value="1"/>
</dbReference>
<dbReference type="PANTHER" id="PTHR12045">
    <property type="entry name" value="ALLANTOICASE"/>
    <property type="match status" value="1"/>
</dbReference>
<dbReference type="NCBIfam" id="TIGR02961">
    <property type="entry name" value="allantoicase"/>
    <property type="match status" value="1"/>
</dbReference>
<comment type="catalytic activity">
    <reaction evidence="4">
        <text>allantoate + H2O = (S)-ureidoglycolate + urea</text>
        <dbReference type="Rhea" id="RHEA:11016"/>
        <dbReference type="ChEBI" id="CHEBI:15377"/>
        <dbReference type="ChEBI" id="CHEBI:16199"/>
        <dbReference type="ChEBI" id="CHEBI:17536"/>
        <dbReference type="ChEBI" id="CHEBI:57296"/>
        <dbReference type="EC" id="3.5.3.4"/>
    </reaction>
</comment>
<dbReference type="InterPro" id="IPR015908">
    <property type="entry name" value="Allantoicase_dom"/>
</dbReference>
<comment type="pathway">
    <text evidence="4">Nitrogen metabolism; (S)-allantoin degradation; (S)-ureidoglycolate from allantoate (aminidohydrolase route): step 1/1.</text>
</comment>
<dbReference type="FunFam" id="2.60.120.260:FF:000059">
    <property type="entry name" value="Probable allantoicase"/>
    <property type="match status" value="1"/>
</dbReference>
<reference evidence="6 7" key="1">
    <citation type="submission" date="2019-03" db="EMBL/GenBank/DDBJ databases">
        <authorList>
            <person name="Kim M.K.M."/>
        </authorList>
    </citation>
    <scope>NUCLEOTIDE SEQUENCE [LARGE SCALE GENOMIC DNA]</scope>
    <source>
        <strain evidence="6 7">17J68-12</strain>
    </source>
</reference>
<dbReference type="RefSeq" id="WP_131445577.1">
    <property type="nucleotide sequence ID" value="NZ_SJZI01000001.1"/>
</dbReference>
<sequence length="342" mass="37672">MAFQKVTEIIKEAPAFAQLTDLAAARLGGKVLYATDDFFAEKENLIMPGRGIFITDKYTDRGKWMDGWESRRKRTPGHDWCVVQLAAPGRIAGFDIDTNFFLGNHPPHASIEAARIDNPDAVTDWETVAWTEILSKSPLDPGSQNFYACSSTEAWSHLRLHIYPDGGVARLKVYGHVEKDWNAVPGGTQVDLAAAINGGQAIACNDMFFSAMGNLLMPGRGINMGDGWETKRNRTPNNRDWVVLRLAHPGIISRVVVDTAHFKGNYPDRCSLDAINAASDEDALRSDAAWQPLMPEQKLGADNIHDFMNEIAAVGPATHVRLNIFPDGGISRLRLFGTPTKD</sequence>
<dbReference type="EC" id="3.5.3.4" evidence="4"/>
<dbReference type="GO" id="GO:0004037">
    <property type="term" value="F:allantoicase activity"/>
    <property type="evidence" value="ECO:0007669"/>
    <property type="project" value="UniProtKB-UniRule"/>
</dbReference>
<dbReference type="HAMAP" id="MF_00813">
    <property type="entry name" value="Allantoicase"/>
    <property type="match status" value="1"/>
</dbReference>
<keyword evidence="7" id="KW-1185">Reference proteome</keyword>
<comment type="caution">
    <text evidence="6">The sequence shown here is derived from an EMBL/GenBank/DDBJ whole genome shotgun (WGS) entry which is preliminary data.</text>
</comment>
<evidence type="ECO:0000256" key="4">
    <source>
        <dbReference type="HAMAP-Rule" id="MF_00813"/>
    </source>
</evidence>
<dbReference type="SUPFAM" id="SSF49785">
    <property type="entry name" value="Galactose-binding domain-like"/>
    <property type="match status" value="2"/>
</dbReference>
<evidence type="ECO:0000313" key="7">
    <source>
        <dbReference type="Proteomes" id="UP000295334"/>
    </source>
</evidence>
<dbReference type="GO" id="GO:0006144">
    <property type="term" value="P:purine nucleobase metabolic process"/>
    <property type="evidence" value="ECO:0007669"/>
    <property type="project" value="UniProtKB-KW"/>
</dbReference>
<evidence type="ECO:0000256" key="1">
    <source>
        <dbReference type="ARBA" id="ARBA00009242"/>
    </source>
</evidence>